<evidence type="ECO:0000313" key="3">
    <source>
        <dbReference type="Proteomes" id="UP000604825"/>
    </source>
</evidence>
<protein>
    <submittedName>
        <fullName evidence="2">Uncharacterized protein</fullName>
    </submittedName>
</protein>
<dbReference type="OrthoDB" id="690292at2759"/>
<feature type="region of interest" description="Disordered" evidence="1">
    <location>
        <begin position="234"/>
        <end position="267"/>
    </location>
</feature>
<dbReference type="Proteomes" id="UP000604825">
    <property type="component" value="Unassembled WGS sequence"/>
</dbReference>
<dbReference type="AlphaFoldDB" id="A0A811M8L1"/>
<name>A0A811M8L1_9POAL</name>
<accession>A0A811M8L1</accession>
<keyword evidence="3" id="KW-1185">Reference proteome</keyword>
<proteinExistence type="predicted"/>
<evidence type="ECO:0000256" key="1">
    <source>
        <dbReference type="SAM" id="MobiDB-lite"/>
    </source>
</evidence>
<organism evidence="2 3">
    <name type="scientific">Miscanthus lutarioriparius</name>
    <dbReference type="NCBI Taxonomy" id="422564"/>
    <lineage>
        <taxon>Eukaryota</taxon>
        <taxon>Viridiplantae</taxon>
        <taxon>Streptophyta</taxon>
        <taxon>Embryophyta</taxon>
        <taxon>Tracheophyta</taxon>
        <taxon>Spermatophyta</taxon>
        <taxon>Magnoliopsida</taxon>
        <taxon>Liliopsida</taxon>
        <taxon>Poales</taxon>
        <taxon>Poaceae</taxon>
        <taxon>PACMAD clade</taxon>
        <taxon>Panicoideae</taxon>
        <taxon>Andropogonodae</taxon>
        <taxon>Andropogoneae</taxon>
        <taxon>Saccharinae</taxon>
        <taxon>Miscanthus</taxon>
    </lineage>
</organism>
<sequence>MGPAFVTYSLLGMYPVVCDVLDSDFTLLERAGSKIRFASHRFPTDLLKEPHQMPNATTEAAEAQLVNVVVALDVNPNTANPSISDVRLAIENRFGSDALPVAITRFRSDFVIRFASSHERDLVVSSEVLYGKDFDTLLVRWSNRYGVRTVDWQTEARTGNMVFPVMMVTYNYSEAPAFVENEVHANPANFGSAGSVASFDTANRRLERAGYHRYASDSSSSSYSVFSNEPFYLPRGSERRTRGQTPLPEQQMHHDHGLHLFPPDLTQQSSRADCRTLPRCYRSSSRAKPSV</sequence>
<gene>
    <name evidence="2" type="ORF">NCGR_LOCUS886</name>
</gene>
<comment type="caution">
    <text evidence="2">The sequence shown here is derived from an EMBL/GenBank/DDBJ whole genome shotgun (WGS) entry which is preliminary data.</text>
</comment>
<reference evidence="2" key="1">
    <citation type="submission" date="2020-10" db="EMBL/GenBank/DDBJ databases">
        <authorList>
            <person name="Han B."/>
            <person name="Lu T."/>
            <person name="Zhao Q."/>
            <person name="Huang X."/>
            <person name="Zhao Y."/>
        </authorList>
    </citation>
    <scope>NUCLEOTIDE SEQUENCE</scope>
</reference>
<evidence type="ECO:0000313" key="2">
    <source>
        <dbReference type="EMBL" id="CAD6202600.1"/>
    </source>
</evidence>
<dbReference type="EMBL" id="CAJGYO010000001">
    <property type="protein sequence ID" value="CAD6202600.1"/>
    <property type="molecule type" value="Genomic_DNA"/>
</dbReference>